<comment type="caution">
    <text evidence="13">Lacks conserved residue(s) required for the propagation of feature annotation.</text>
</comment>
<dbReference type="PANTHER" id="PTHR11911:SF111">
    <property type="entry name" value="INOSINE-5'-MONOPHOSPHATE DEHYDROGENASE"/>
    <property type="match status" value="1"/>
</dbReference>
<evidence type="ECO:0000256" key="10">
    <source>
        <dbReference type="ARBA" id="ARBA00023027"/>
    </source>
</evidence>
<dbReference type="AlphaFoldDB" id="A0A540V8N5"/>
<keyword evidence="10 13" id="KW-0520">NAD</keyword>
<comment type="caution">
    <text evidence="21">The sequence shown here is derived from an EMBL/GenBank/DDBJ whole genome shotgun (WGS) entry which is preliminary data.</text>
</comment>
<sequence length="484" mass="52297">MRKEKGLTFDDVLLVPRRSPIVSRQDVDTSSWLTPEIRLQVPILSANMDTVTEAAMAIAMARAGAMGVLHRFMTIEQQVRQVERVKRAEGFIVENPYAIDQEATLEEARKLMERHDVGGLVVTNGTTRLIGLITQRDIMLAPDEHLRVRDVMTLPEQIVSVPPDISPDEARRILYEHRLEKLPVVDRAGNLVGLITAQDLMRPQRYPHATKDSKGRLRVGAAIGVTPPEMERAEALLAAGADVLVVDIAHGHAEHCIKMVKELRRTFPTAQIVAGNVATREGARDLAEAGADAIKVGIGPGSICTTRIVTGFGVPQLTAIMDSAAGVAELGRPVPIIADGGIKSSGDLVKALAAGASTVMIGSLFAGCEEAPGAPVIRDGQKVKVVRGMASLGAAIGRKAVERREEESAESQEDWDKVVPEGVEAVVPYRGHVKEILYQLVGGLRSGLSYGGARNIQELQEHAEFIEITPAGVRESHPHDVHRM</sequence>
<dbReference type="SUPFAM" id="SSF51412">
    <property type="entry name" value="Inosine monophosphate dehydrogenase (IMPDH)"/>
    <property type="match status" value="1"/>
</dbReference>
<comment type="catalytic activity">
    <reaction evidence="12 13 19">
        <text>IMP + NAD(+) + H2O = XMP + NADH + H(+)</text>
        <dbReference type="Rhea" id="RHEA:11708"/>
        <dbReference type="ChEBI" id="CHEBI:15377"/>
        <dbReference type="ChEBI" id="CHEBI:15378"/>
        <dbReference type="ChEBI" id="CHEBI:57464"/>
        <dbReference type="ChEBI" id="CHEBI:57540"/>
        <dbReference type="ChEBI" id="CHEBI:57945"/>
        <dbReference type="ChEBI" id="CHEBI:58053"/>
        <dbReference type="EC" id="1.1.1.205"/>
    </reaction>
</comment>
<feature type="binding site" evidence="13 15">
    <location>
        <begin position="297"/>
        <end position="299"/>
    </location>
    <ligand>
        <name>NAD(+)</name>
        <dbReference type="ChEBI" id="CHEBI:57540"/>
    </ligand>
</feature>
<evidence type="ECO:0000256" key="2">
    <source>
        <dbReference type="ARBA" id="ARBA00005502"/>
    </source>
</evidence>
<dbReference type="NCBIfam" id="TIGR01302">
    <property type="entry name" value="IMP_dehydrog"/>
    <property type="match status" value="1"/>
</dbReference>
<name>A0A540V8N5_9CHLR</name>
<dbReference type="InterPro" id="IPR001093">
    <property type="entry name" value="IMP_DH_GMPRt"/>
</dbReference>
<dbReference type="SUPFAM" id="SSF54631">
    <property type="entry name" value="CBS-domain pair"/>
    <property type="match status" value="1"/>
</dbReference>
<dbReference type="Pfam" id="PF00571">
    <property type="entry name" value="CBS"/>
    <property type="match status" value="2"/>
</dbReference>
<comment type="pathway">
    <text evidence="13 19">Purine metabolism; XMP biosynthesis via de novo pathway; XMP from IMP: step 1/1.</text>
</comment>
<dbReference type="EMBL" id="VIGC01000054">
    <property type="protein sequence ID" value="TQE93065.1"/>
    <property type="molecule type" value="Genomic_DNA"/>
</dbReference>
<dbReference type="FunFam" id="3.20.20.70:FF:000003">
    <property type="entry name" value="GMP reductase"/>
    <property type="match status" value="1"/>
</dbReference>
<feature type="binding site" description="in other chain" evidence="13 16">
    <location>
        <position position="299"/>
    </location>
    <ligand>
        <name>K(+)</name>
        <dbReference type="ChEBI" id="CHEBI:29103"/>
        <note>ligand shared between two tetrameric partners</note>
    </ligand>
</feature>
<keyword evidence="8 13" id="KW-0630">Potassium</keyword>
<evidence type="ECO:0000256" key="19">
    <source>
        <dbReference type="RuleBase" id="RU003928"/>
    </source>
</evidence>
<comment type="cofactor">
    <cofactor evidence="1 13">
        <name>K(+)</name>
        <dbReference type="ChEBI" id="CHEBI:29103"/>
    </cofactor>
</comment>
<feature type="binding site" evidence="15">
    <location>
        <begin position="247"/>
        <end position="249"/>
    </location>
    <ligand>
        <name>NAD(+)</name>
        <dbReference type="ChEBI" id="CHEBI:57540"/>
    </ligand>
</feature>
<keyword evidence="9 13" id="KW-0560">Oxidoreductase</keyword>
<keyword evidence="11 17" id="KW-0129">CBS domain</keyword>
<dbReference type="HAMAP" id="MF_01964">
    <property type="entry name" value="IMPDH"/>
    <property type="match status" value="1"/>
</dbReference>
<evidence type="ECO:0000256" key="8">
    <source>
        <dbReference type="ARBA" id="ARBA00022958"/>
    </source>
</evidence>
<feature type="binding site" evidence="13">
    <location>
        <position position="302"/>
    </location>
    <ligand>
        <name>IMP</name>
        <dbReference type="ChEBI" id="CHEBI:58053"/>
    </ligand>
</feature>
<feature type="domain" description="CBS" evidence="20">
    <location>
        <begin position="92"/>
        <end position="151"/>
    </location>
</feature>
<dbReference type="PROSITE" id="PS00487">
    <property type="entry name" value="IMP_DH_GMP_RED"/>
    <property type="match status" value="1"/>
</dbReference>
<dbReference type="GO" id="GO:0000166">
    <property type="term" value="F:nucleotide binding"/>
    <property type="evidence" value="ECO:0007669"/>
    <property type="project" value="UniProtKB-UniRule"/>
</dbReference>
<feature type="active site" description="Proton acceptor" evidence="14">
    <location>
        <position position="403"/>
    </location>
</feature>
<protein>
    <recommendedName>
        <fullName evidence="13 19">Inosine-5'-monophosphate dehydrogenase</fullName>
        <shortName evidence="13">IMP dehydrogenase</shortName>
        <shortName evidence="13">IMPD</shortName>
        <shortName evidence="13">IMPDH</shortName>
        <ecNumber evidence="13 19">1.1.1.205</ecNumber>
    </recommendedName>
</protein>
<evidence type="ECO:0000256" key="6">
    <source>
        <dbReference type="ARBA" id="ARBA00022749"/>
    </source>
</evidence>
<feature type="binding site" evidence="13">
    <location>
        <position position="476"/>
    </location>
    <ligand>
        <name>K(+)</name>
        <dbReference type="ChEBI" id="CHEBI:29103"/>
        <note>ligand shared between two tetrameric partners</note>
    </ligand>
</feature>
<evidence type="ECO:0000256" key="13">
    <source>
        <dbReference type="HAMAP-Rule" id="MF_01964"/>
    </source>
</evidence>
<comment type="similarity">
    <text evidence="2 13 18">Belongs to the IMPDH/GMPR family.</text>
</comment>
<dbReference type="InParanoid" id="A0A540V8N5"/>
<dbReference type="SMART" id="SM00116">
    <property type="entry name" value="CBS"/>
    <property type="match status" value="2"/>
</dbReference>
<dbReference type="EC" id="1.1.1.205" evidence="13 19"/>
<dbReference type="PROSITE" id="PS51371">
    <property type="entry name" value="CBS"/>
    <property type="match status" value="2"/>
</dbReference>
<dbReference type="GO" id="GO:0046872">
    <property type="term" value="F:metal ion binding"/>
    <property type="evidence" value="ECO:0007669"/>
    <property type="project" value="UniProtKB-UniRule"/>
</dbReference>
<keyword evidence="5" id="KW-0677">Repeat</keyword>
<evidence type="ECO:0000256" key="1">
    <source>
        <dbReference type="ARBA" id="ARBA00001958"/>
    </source>
</evidence>
<dbReference type="Proteomes" id="UP000317371">
    <property type="component" value="Unassembled WGS sequence"/>
</dbReference>
<evidence type="ECO:0000256" key="7">
    <source>
        <dbReference type="ARBA" id="ARBA00022755"/>
    </source>
</evidence>
<feature type="binding site" evidence="13">
    <location>
        <begin position="339"/>
        <end position="341"/>
    </location>
    <ligand>
        <name>IMP</name>
        <dbReference type="ChEBI" id="CHEBI:58053"/>
    </ligand>
</feature>
<keyword evidence="6 13" id="KW-0332">GMP biosynthesis</keyword>
<keyword evidence="22" id="KW-1185">Reference proteome</keyword>
<evidence type="ECO:0000256" key="11">
    <source>
        <dbReference type="ARBA" id="ARBA00023122"/>
    </source>
</evidence>
<feature type="binding site" description="in other chain" evidence="13 16">
    <location>
        <position position="304"/>
    </location>
    <ligand>
        <name>K(+)</name>
        <dbReference type="ChEBI" id="CHEBI:29103"/>
        <note>ligand shared between two tetrameric partners</note>
    </ligand>
</feature>
<feature type="active site" description="Thioimidate intermediate" evidence="13 14">
    <location>
        <position position="304"/>
    </location>
</feature>
<feature type="binding site" description="in other chain" evidence="13 16">
    <location>
        <position position="301"/>
    </location>
    <ligand>
        <name>K(+)</name>
        <dbReference type="ChEBI" id="CHEBI:29103"/>
        <note>ligand shared between two tetrameric partners</note>
    </ligand>
</feature>
<keyword evidence="7 13" id="KW-0658">Purine biosynthesis</keyword>
<feature type="binding site" evidence="13">
    <location>
        <position position="421"/>
    </location>
    <ligand>
        <name>IMP</name>
        <dbReference type="ChEBI" id="CHEBI:58053"/>
    </ligand>
</feature>
<evidence type="ECO:0000256" key="15">
    <source>
        <dbReference type="PIRSR" id="PIRSR000130-3"/>
    </source>
</evidence>
<dbReference type="SMART" id="SM01240">
    <property type="entry name" value="IMPDH"/>
    <property type="match status" value="1"/>
</dbReference>
<dbReference type="GO" id="GO:0003938">
    <property type="term" value="F:IMP dehydrogenase activity"/>
    <property type="evidence" value="ECO:0007669"/>
    <property type="project" value="UniProtKB-UniRule"/>
</dbReference>
<dbReference type="GO" id="GO:0006177">
    <property type="term" value="P:GMP biosynthetic process"/>
    <property type="evidence" value="ECO:0007669"/>
    <property type="project" value="UniProtKB-UniRule"/>
</dbReference>
<dbReference type="PANTHER" id="PTHR11911">
    <property type="entry name" value="INOSINE-5-MONOPHOSPHATE DEHYDROGENASE RELATED"/>
    <property type="match status" value="1"/>
</dbReference>
<dbReference type="CDD" id="cd00381">
    <property type="entry name" value="IMPDH"/>
    <property type="match status" value="1"/>
</dbReference>
<organism evidence="21 22">
    <name type="scientific">Litorilinea aerophila</name>
    <dbReference type="NCBI Taxonomy" id="1204385"/>
    <lineage>
        <taxon>Bacteria</taxon>
        <taxon>Bacillati</taxon>
        <taxon>Chloroflexota</taxon>
        <taxon>Caldilineae</taxon>
        <taxon>Caldilineales</taxon>
        <taxon>Caldilineaceae</taxon>
        <taxon>Litorilinea</taxon>
    </lineage>
</organism>
<dbReference type="GO" id="GO:0006183">
    <property type="term" value="P:GTP biosynthetic process"/>
    <property type="evidence" value="ECO:0007669"/>
    <property type="project" value="TreeGrafter"/>
</dbReference>
<feature type="binding site" evidence="13">
    <location>
        <begin position="362"/>
        <end position="363"/>
    </location>
    <ligand>
        <name>IMP</name>
        <dbReference type="ChEBI" id="CHEBI:58053"/>
    </ligand>
</feature>
<evidence type="ECO:0000256" key="4">
    <source>
        <dbReference type="ARBA" id="ARBA00022723"/>
    </source>
</evidence>
<evidence type="ECO:0000256" key="14">
    <source>
        <dbReference type="PIRSR" id="PIRSR000130-1"/>
    </source>
</evidence>
<dbReference type="InterPro" id="IPR013785">
    <property type="entry name" value="Aldolase_TIM"/>
</dbReference>
<dbReference type="PIRSF" id="PIRSF000130">
    <property type="entry name" value="IMPDH"/>
    <property type="match status" value="1"/>
</dbReference>
<feature type="binding site" evidence="13">
    <location>
        <position position="247"/>
    </location>
    <ligand>
        <name>NAD(+)</name>
        <dbReference type="ChEBI" id="CHEBI:57540"/>
    </ligand>
</feature>
<feature type="active site" description="Proton acceptor" evidence="13">
    <location>
        <position position="404"/>
    </location>
</feature>
<dbReference type="InterPro" id="IPR046342">
    <property type="entry name" value="CBS_dom_sf"/>
</dbReference>
<proteinExistence type="inferred from homology"/>
<feature type="domain" description="CBS" evidence="20">
    <location>
        <begin position="152"/>
        <end position="210"/>
    </location>
</feature>
<comment type="subunit">
    <text evidence="3 13">Homotetramer.</text>
</comment>
<evidence type="ECO:0000256" key="3">
    <source>
        <dbReference type="ARBA" id="ARBA00011881"/>
    </source>
</evidence>
<evidence type="ECO:0000313" key="22">
    <source>
        <dbReference type="Proteomes" id="UP000317371"/>
    </source>
</evidence>
<evidence type="ECO:0000256" key="16">
    <source>
        <dbReference type="PIRSR" id="PIRSR000130-4"/>
    </source>
</evidence>
<reference evidence="21 22" key="1">
    <citation type="submission" date="2019-06" db="EMBL/GenBank/DDBJ databases">
        <title>Genome sequence of Litorilinea aerophila BAA-2444.</title>
        <authorList>
            <person name="Maclea K.S."/>
            <person name="Maurais E.G."/>
            <person name="Iannazzi L.C."/>
        </authorList>
    </citation>
    <scope>NUCLEOTIDE SEQUENCE [LARGE SCALE GENOMIC DNA]</scope>
    <source>
        <strain evidence="21 22">ATCC BAA-2444</strain>
    </source>
</reference>
<comment type="activity regulation">
    <text evidence="13">Mycophenolic acid (MPA) is a non-competitive inhibitor that prevents formation of the closed enzyme conformation by binding to the same site as the amobile flap. In contrast, mizoribine monophosphate (MZP) is a competitive inhibitor that induces the closed conformation. MPA is a potent inhibitor of mammalian IMPDHs but a poor inhibitor of the bacterial enzymes. MZP is a more potent inhibitor of bacterial IMPDH.</text>
</comment>
<accession>A0A540V8N5</accession>
<evidence type="ECO:0000313" key="21">
    <source>
        <dbReference type="EMBL" id="TQE93065.1"/>
    </source>
</evidence>
<dbReference type="OrthoDB" id="9805398at2"/>
<dbReference type="CDD" id="cd04601">
    <property type="entry name" value="CBS_pair_IMPDH"/>
    <property type="match status" value="1"/>
</dbReference>
<evidence type="ECO:0000256" key="5">
    <source>
        <dbReference type="ARBA" id="ARBA00022737"/>
    </source>
</evidence>
<dbReference type="InterPro" id="IPR015875">
    <property type="entry name" value="IMP_DH/GMP_Rdtase_CS"/>
</dbReference>
<keyword evidence="4 13" id="KW-0479">Metal-binding</keyword>
<dbReference type="Gene3D" id="3.20.20.70">
    <property type="entry name" value="Aldolase class I"/>
    <property type="match status" value="1"/>
</dbReference>
<evidence type="ECO:0000259" key="20">
    <source>
        <dbReference type="PROSITE" id="PS51371"/>
    </source>
</evidence>
<gene>
    <name evidence="13 21" type="primary">guaB</name>
    <name evidence="21" type="ORF">FKZ61_23050</name>
</gene>
<comment type="function">
    <text evidence="13">Catalyzes the conversion of inosine 5'-phosphate (IMP) to xanthosine 5'-phosphate (XMP), the first committed and rate-limiting step in the de novo synthesis of guanine nucleotides, and therefore plays an important role in the regulation of cell growth.</text>
</comment>
<dbReference type="InterPro" id="IPR000644">
    <property type="entry name" value="CBS_dom"/>
</dbReference>
<evidence type="ECO:0000256" key="17">
    <source>
        <dbReference type="PROSITE-ProRule" id="PRU00703"/>
    </source>
</evidence>
<evidence type="ECO:0000256" key="9">
    <source>
        <dbReference type="ARBA" id="ARBA00023002"/>
    </source>
</evidence>
<dbReference type="InterPro" id="IPR005990">
    <property type="entry name" value="IMP_DH"/>
</dbReference>
<evidence type="ECO:0000256" key="12">
    <source>
        <dbReference type="ARBA" id="ARBA00048028"/>
    </source>
</evidence>
<dbReference type="Pfam" id="PF00478">
    <property type="entry name" value="IMPDH"/>
    <property type="match status" value="1"/>
</dbReference>
<dbReference type="UniPathway" id="UPA00601">
    <property type="reaction ID" value="UER00295"/>
</dbReference>
<evidence type="ECO:0000256" key="18">
    <source>
        <dbReference type="RuleBase" id="RU003927"/>
    </source>
</evidence>
<feature type="binding site" evidence="13">
    <location>
        <position position="477"/>
    </location>
    <ligand>
        <name>K(+)</name>
        <dbReference type="ChEBI" id="CHEBI:29103"/>
        <note>ligand shared between two tetrameric partners</note>
    </ligand>
</feature>
<feature type="binding site" evidence="13">
    <location>
        <position position="475"/>
    </location>
    <ligand>
        <name>K(+)</name>
        <dbReference type="ChEBI" id="CHEBI:29103"/>
        <note>ligand shared between two tetrameric partners</note>
    </ligand>
</feature>